<proteinExistence type="predicted"/>
<sequence>MSATDQIFRRDKTIDKLAVSPFLFRVASANGSRGLNTKEEIDPLFGYDAEYHASLDELSNDKRGIMIHHHVAYDYYSPSEFSSWSVSLWFILVHARRKSHKKYENRILIYVMDTNKLPSKRIYHAVQLLRDNNQHRPTFLKTKVTMEMLAQGEYMIHGKLENSDGLWQAVQLEELEDRGLWDCFAGLCNRNKDHLLHWRTEEMRWCVFRHSLRITDDTFDRLKLLAQCFGPHWEGTLIRPVWQP</sequence>
<gene>
    <name evidence="2" type="ORF">Slin15195_G081240</name>
</gene>
<dbReference type="Pfam" id="PF24494">
    <property type="entry name" value="DUF7587"/>
    <property type="match status" value="1"/>
</dbReference>
<dbReference type="EMBL" id="CP099423">
    <property type="protein sequence ID" value="USW54805.1"/>
    <property type="molecule type" value="Genomic_DNA"/>
</dbReference>
<organism evidence="2 3">
    <name type="scientific">Septoria linicola</name>
    <dbReference type="NCBI Taxonomy" id="215465"/>
    <lineage>
        <taxon>Eukaryota</taxon>
        <taxon>Fungi</taxon>
        <taxon>Dikarya</taxon>
        <taxon>Ascomycota</taxon>
        <taxon>Pezizomycotina</taxon>
        <taxon>Dothideomycetes</taxon>
        <taxon>Dothideomycetidae</taxon>
        <taxon>Mycosphaerellales</taxon>
        <taxon>Mycosphaerellaceae</taxon>
        <taxon>Septoria</taxon>
    </lineage>
</organism>
<dbReference type="Proteomes" id="UP001056384">
    <property type="component" value="Chromosome 6"/>
</dbReference>
<feature type="domain" description="DUF7587" evidence="1">
    <location>
        <begin position="20"/>
        <end position="160"/>
    </location>
</feature>
<name>A0A9Q9AYF3_9PEZI</name>
<evidence type="ECO:0000259" key="1">
    <source>
        <dbReference type="Pfam" id="PF24494"/>
    </source>
</evidence>
<keyword evidence="3" id="KW-1185">Reference proteome</keyword>
<evidence type="ECO:0000313" key="2">
    <source>
        <dbReference type="EMBL" id="USW54805.1"/>
    </source>
</evidence>
<dbReference type="InterPro" id="IPR056009">
    <property type="entry name" value="DUF7587"/>
</dbReference>
<dbReference type="OrthoDB" id="5295996at2759"/>
<protein>
    <recommendedName>
        <fullName evidence="1">DUF7587 domain-containing protein</fullName>
    </recommendedName>
</protein>
<dbReference type="AlphaFoldDB" id="A0A9Q9AYF3"/>
<accession>A0A9Q9AYF3</accession>
<evidence type="ECO:0000313" key="3">
    <source>
        <dbReference type="Proteomes" id="UP001056384"/>
    </source>
</evidence>
<reference evidence="2" key="1">
    <citation type="submission" date="2022-06" db="EMBL/GenBank/DDBJ databases">
        <title>Complete genome sequences of two strains of the flax pathogen Septoria linicola.</title>
        <authorList>
            <person name="Lapalu N."/>
            <person name="Simon A."/>
            <person name="Demenou B."/>
            <person name="Paumier D."/>
            <person name="Guillot M.-P."/>
            <person name="Gout L."/>
            <person name="Valade R."/>
        </authorList>
    </citation>
    <scope>NUCLEOTIDE SEQUENCE</scope>
    <source>
        <strain evidence="2">SE15195</strain>
    </source>
</reference>